<proteinExistence type="predicted"/>
<dbReference type="PROSITE" id="PS50826">
    <property type="entry name" value="RUN"/>
    <property type="match status" value="1"/>
</dbReference>
<evidence type="ECO:0000256" key="1">
    <source>
        <dbReference type="SAM" id="MobiDB-lite"/>
    </source>
</evidence>
<dbReference type="PANTHER" id="PTHR47194">
    <property type="entry name" value="SORTING NEXIN-29-RELATED"/>
    <property type="match status" value="1"/>
</dbReference>
<dbReference type="InterPro" id="IPR004012">
    <property type="entry name" value="Run_dom"/>
</dbReference>
<dbReference type="PANTHER" id="PTHR47194:SF3">
    <property type="entry name" value="SORTING NEXIN 29"/>
    <property type="match status" value="1"/>
</dbReference>
<dbReference type="GeneTree" id="ENSGT00940000155111"/>
<organism evidence="3 4">
    <name type="scientific">Eptatretus burgeri</name>
    <name type="common">Inshore hagfish</name>
    <dbReference type="NCBI Taxonomy" id="7764"/>
    <lineage>
        <taxon>Eukaryota</taxon>
        <taxon>Metazoa</taxon>
        <taxon>Chordata</taxon>
        <taxon>Craniata</taxon>
        <taxon>Vertebrata</taxon>
        <taxon>Cyclostomata</taxon>
        <taxon>Myxini</taxon>
        <taxon>Myxiniformes</taxon>
        <taxon>Myxinidae</taxon>
        <taxon>Eptatretinae</taxon>
        <taxon>Eptatretus</taxon>
    </lineage>
</organism>
<dbReference type="InterPro" id="IPR037213">
    <property type="entry name" value="Run_dom_sf"/>
</dbReference>
<evidence type="ECO:0000313" key="4">
    <source>
        <dbReference type="Proteomes" id="UP000694388"/>
    </source>
</evidence>
<evidence type="ECO:0000313" key="3">
    <source>
        <dbReference type="Ensembl" id="ENSEBUP00000005514.1"/>
    </source>
</evidence>
<name>A0A8C4NLW8_EPTBU</name>
<dbReference type="SMART" id="SM00593">
    <property type="entry name" value="RUN"/>
    <property type="match status" value="1"/>
</dbReference>
<dbReference type="SUPFAM" id="SSF140741">
    <property type="entry name" value="RUN domain-like"/>
    <property type="match status" value="1"/>
</dbReference>
<feature type="compositionally biased region" description="Polar residues" evidence="1">
    <location>
        <begin position="11"/>
        <end position="20"/>
    </location>
</feature>
<dbReference type="Gene3D" id="1.20.58.900">
    <property type="match status" value="1"/>
</dbReference>
<feature type="compositionally biased region" description="Low complexity" evidence="1">
    <location>
        <begin position="389"/>
        <end position="408"/>
    </location>
</feature>
<feature type="region of interest" description="Disordered" evidence="1">
    <location>
        <begin position="389"/>
        <end position="417"/>
    </location>
</feature>
<dbReference type="Proteomes" id="UP000694388">
    <property type="component" value="Unplaced"/>
</dbReference>
<accession>A0A8C4NLW8</accession>
<reference evidence="3" key="1">
    <citation type="submission" date="2025-08" db="UniProtKB">
        <authorList>
            <consortium name="Ensembl"/>
        </authorList>
    </citation>
    <scope>IDENTIFICATION</scope>
</reference>
<dbReference type="Ensembl" id="ENSEBUT00000005953.1">
    <property type="protein sequence ID" value="ENSEBUP00000005514.1"/>
    <property type="gene ID" value="ENSEBUG00000003753.1"/>
</dbReference>
<feature type="domain" description="RUN" evidence="2">
    <location>
        <begin position="51"/>
        <end position="193"/>
    </location>
</feature>
<sequence length="685" mass="74347">MRDTGLFSPMANLQRSSPTSPDEVKQGIMQSLKMAANSLSHNHVALGHTITSSDTHANALCNAVEAVFVHGLRPQYIRRVQATRRHRRKKGHTLPRPVFWQVIRAVTHRDVLAQLGGLRCITTDVGRCRAWLRVALNDGLLECYLASLLVDPISLAEFYWSSGLLLDPECSAQLQTLVQGLSGLPFHLSANASMLNEWTTTPLSLAGLCIVRHSGAVSLEAAPRRAVSCSNVTSLADSFQGYDVSGVPPAGPGRSYSLYEGLAANIENDGGILDKTAGLVYESSSFCGSQGDGSYGSELSSNTDGLSLPEDLIMDLVSPAQSSDQQEKLPLEHGFCNNADIAPQRNNINERTYVEKLEIAVSESSSFASSLALSLPRSSLLSAGDGYQPEFSASVSPASEAEEAFPLPDTEDQHPTNELTSFTRSRFRKVSGVHYQGVGGEDTFICKSIATQKMAPARIYSSRKHPSTSSDSPVVDKLDGAPVLETCILTSPTNNGHRDLFGSEEDIYRLSQEADITFLDVGHKDLPLSGLPGSMNATSRHDASVGTSSPPLLKEVKVIHKRKAGVHTPFPNVLKMGTLEKRSRAVALWREYLAVLSPMFLQLYQPGQEFEGRPVEVHAIALCQVADMTLDCVLAKQRFASSADAITASIATLMICSSFHRASYTTGTLFHERYHDKLRNSWSTL</sequence>
<dbReference type="AlphaFoldDB" id="A0A8C4NLW8"/>
<dbReference type="Pfam" id="PF02759">
    <property type="entry name" value="RUN"/>
    <property type="match status" value="1"/>
</dbReference>
<feature type="region of interest" description="Disordered" evidence="1">
    <location>
        <begin position="1"/>
        <end position="23"/>
    </location>
</feature>
<keyword evidence="4" id="KW-1185">Reference proteome</keyword>
<reference evidence="3" key="2">
    <citation type="submission" date="2025-09" db="UniProtKB">
        <authorList>
            <consortium name="Ensembl"/>
        </authorList>
    </citation>
    <scope>IDENTIFICATION</scope>
</reference>
<evidence type="ECO:0000259" key="2">
    <source>
        <dbReference type="PROSITE" id="PS50826"/>
    </source>
</evidence>
<protein>
    <recommendedName>
        <fullName evidence="2">RUN domain-containing protein</fullName>
    </recommendedName>
</protein>